<feature type="region of interest" description="Disordered" evidence="1">
    <location>
        <begin position="389"/>
        <end position="430"/>
    </location>
</feature>
<reference evidence="2" key="1">
    <citation type="submission" date="2023-03" db="EMBL/GenBank/DDBJ databases">
        <title>Massive genome expansion in bonnet fungi (Mycena s.s.) driven by repeated elements and novel gene families across ecological guilds.</title>
        <authorList>
            <consortium name="Lawrence Berkeley National Laboratory"/>
            <person name="Harder C.B."/>
            <person name="Miyauchi S."/>
            <person name="Viragh M."/>
            <person name="Kuo A."/>
            <person name="Thoen E."/>
            <person name="Andreopoulos B."/>
            <person name="Lu D."/>
            <person name="Skrede I."/>
            <person name="Drula E."/>
            <person name="Henrissat B."/>
            <person name="Morin E."/>
            <person name="Kohler A."/>
            <person name="Barry K."/>
            <person name="LaButti K."/>
            <person name="Morin E."/>
            <person name="Salamov A."/>
            <person name="Lipzen A."/>
            <person name="Mereny Z."/>
            <person name="Hegedus B."/>
            <person name="Baldrian P."/>
            <person name="Stursova M."/>
            <person name="Weitz H."/>
            <person name="Taylor A."/>
            <person name="Grigoriev I.V."/>
            <person name="Nagy L.G."/>
            <person name="Martin F."/>
            <person name="Kauserud H."/>
        </authorList>
    </citation>
    <scope>NUCLEOTIDE SEQUENCE</scope>
    <source>
        <strain evidence="2">CBHHK002</strain>
    </source>
</reference>
<comment type="caution">
    <text evidence="2">The sequence shown here is derived from an EMBL/GenBank/DDBJ whole genome shotgun (WGS) entry which is preliminary data.</text>
</comment>
<dbReference type="Proteomes" id="UP001218218">
    <property type="component" value="Unassembled WGS sequence"/>
</dbReference>
<feature type="compositionally biased region" description="Basic and acidic residues" evidence="1">
    <location>
        <begin position="402"/>
        <end position="411"/>
    </location>
</feature>
<gene>
    <name evidence="2" type="ORF">DFH08DRAFT_979540</name>
</gene>
<evidence type="ECO:0000256" key="1">
    <source>
        <dbReference type="SAM" id="MobiDB-lite"/>
    </source>
</evidence>
<name>A0AAD6YWJ6_9AGAR</name>
<dbReference type="AlphaFoldDB" id="A0AAD6YWJ6"/>
<protein>
    <submittedName>
        <fullName evidence="2">Uncharacterized protein</fullName>
    </submittedName>
</protein>
<organism evidence="2 3">
    <name type="scientific">Mycena albidolilacea</name>
    <dbReference type="NCBI Taxonomy" id="1033008"/>
    <lineage>
        <taxon>Eukaryota</taxon>
        <taxon>Fungi</taxon>
        <taxon>Dikarya</taxon>
        <taxon>Basidiomycota</taxon>
        <taxon>Agaricomycotina</taxon>
        <taxon>Agaricomycetes</taxon>
        <taxon>Agaricomycetidae</taxon>
        <taxon>Agaricales</taxon>
        <taxon>Marasmiineae</taxon>
        <taxon>Mycenaceae</taxon>
        <taxon>Mycena</taxon>
    </lineage>
</organism>
<feature type="region of interest" description="Disordered" evidence="1">
    <location>
        <begin position="78"/>
        <end position="107"/>
    </location>
</feature>
<evidence type="ECO:0000313" key="2">
    <source>
        <dbReference type="EMBL" id="KAJ7300562.1"/>
    </source>
</evidence>
<dbReference type="EMBL" id="JARIHO010000161">
    <property type="protein sequence ID" value="KAJ7300562.1"/>
    <property type="molecule type" value="Genomic_DNA"/>
</dbReference>
<proteinExistence type="predicted"/>
<accession>A0AAD6YWJ6</accession>
<sequence length="571" mass="63444">MQGIPFTKIELYFPTDESCRPSRHLDRVAACLHWQLEAPWACPLFETDNLNDTFHRLEIPLVSSDAVSKGQWSVFAQVEPDEDEPEVGPLMSLRGSRSRGKGDTEGDEEVWYDQKMKHKLIFSDLPALPRFLREVDKEFSQPVPGWAFGSRRHRDWIGNTPLVWMYKREKASRLPVGERYSPPTPLARSPVMELPPVMMIPATSTAHEASPSEGSVVSLRPEEDAEMVDVGTQGIPEEMEPQEMTAENESTYVLIHRHSFSFGLGDLRLWLRHPASAMVPTSIVGIYRLVQSDYRVDYFFKKERSETLIDITPVCHPRAPDNVPEGEVLLKEQSGALGIDIPVCHPLVPGSVPECEVLPLHNIAITADNIRRPPRTGVLTILTEGEALPPVTVDETPGPLSRKTDFDRKTGAGEAINGSGDDGENVGSNDLGCLSSRTTYSASSREAVGGLDGGSGDFVGFVIASARAIDRSQETLAGSVAAQARDGKAGIDGSNGSRFEGGVSIQTTLGHKHAHNRPKKRLERLLRLEEEIQREWEDLQWSDADIDWFIDQEELLPTHDNDEDQDRMDMD</sequence>
<evidence type="ECO:0000313" key="3">
    <source>
        <dbReference type="Proteomes" id="UP001218218"/>
    </source>
</evidence>
<keyword evidence="3" id="KW-1185">Reference proteome</keyword>